<dbReference type="RefSeq" id="WP_145348852.1">
    <property type="nucleotide sequence ID" value="NZ_CP036261.1"/>
</dbReference>
<dbReference type="PANTHER" id="PTHR39535:SF2">
    <property type="entry name" value="HTTM DOMAIN-CONTAINING PROTEIN"/>
    <property type="match status" value="1"/>
</dbReference>
<sequence length="318" mass="36476">MNKPRRWIASYFTELTTLWDRFWFTPTAPHTLAAIRIAIGLMLLYTHLVLASQLLAFVGTDAWVTTDTVRQLHENDYAWSYLWYVDSPAILWTHHLVTIAVTICFTCGIFTRLTAPAAWFLQLMYMHRLTGALFGLDQMTTMITMYLMLTPCGSVWSVDAWLHRRREAAGRPSRWWLPSASPSIAANIGTRLLQLHLCVIYLFGGVSKMRGEMWWDGTATWFAVSNYEYQSMDMTWIVHYPILFAALSHATVLWETFYCALVWPRLTRPWVLLTAVMVHGGIALFLGMITFGVTMIIANAIFIPPAILQTLCRRQPKA</sequence>
<feature type="transmembrane region" description="Helical" evidence="5">
    <location>
        <begin position="89"/>
        <end position="110"/>
    </location>
</feature>
<evidence type="ECO:0000313" key="7">
    <source>
        <dbReference type="EMBL" id="QDS91169.1"/>
    </source>
</evidence>
<dbReference type="SMART" id="SM00752">
    <property type="entry name" value="HTTM"/>
    <property type="match status" value="1"/>
</dbReference>
<dbReference type="InterPro" id="IPR052964">
    <property type="entry name" value="Sporulation_signal_mat"/>
</dbReference>
<keyword evidence="4 5" id="KW-0472">Membrane</keyword>
<feature type="transmembrane region" description="Helical" evidence="5">
    <location>
        <begin position="183"/>
        <end position="204"/>
    </location>
</feature>
<evidence type="ECO:0000256" key="5">
    <source>
        <dbReference type="SAM" id="Phobius"/>
    </source>
</evidence>
<name>A0A517M8H1_9BACT</name>
<feature type="transmembrane region" description="Helical" evidence="5">
    <location>
        <begin position="37"/>
        <end position="58"/>
    </location>
</feature>
<comment type="subcellular location">
    <subcellularLocation>
        <location evidence="1">Endomembrane system</location>
        <topology evidence="1">Multi-pass membrane protein</topology>
    </subcellularLocation>
</comment>
<dbReference type="OrthoDB" id="128729at2"/>
<dbReference type="InterPro" id="IPR011020">
    <property type="entry name" value="HTTM-like"/>
</dbReference>
<protein>
    <recommendedName>
        <fullName evidence="6">HTTM-like domain-containing protein</fullName>
    </recommendedName>
</protein>
<dbReference type="PANTHER" id="PTHR39535">
    <property type="entry name" value="SPORULATION-DELAYING PROTEIN SDPB"/>
    <property type="match status" value="1"/>
</dbReference>
<evidence type="ECO:0000256" key="1">
    <source>
        <dbReference type="ARBA" id="ARBA00004127"/>
    </source>
</evidence>
<keyword evidence="8" id="KW-1185">Reference proteome</keyword>
<dbReference type="KEGG" id="ruv:EC9_53890"/>
<proteinExistence type="predicted"/>
<reference evidence="7 8" key="1">
    <citation type="submission" date="2019-02" db="EMBL/GenBank/DDBJ databases">
        <title>Deep-cultivation of Planctomycetes and their phenomic and genomic characterization uncovers novel biology.</title>
        <authorList>
            <person name="Wiegand S."/>
            <person name="Jogler M."/>
            <person name="Boedeker C."/>
            <person name="Pinto D."/>
            <person name="Vollmers J."/>
            <person name="Rivas-Marin E."/>
            <person name="Kohn T."/>
            <person name="Peeters S.H."/>
            <person name="Heuer A."/>
            <person name="Rast P."/>
            <person name="Oberbeckmann S."/>
            <person name="Bunk B."/>
            <person name="Jeske O."/>
            <person name="Meyerdierks A."/>
            <person name="Storesund J.E."/>
            <person name="Kallscheuer N."/>
            <person name="Luecker S."/>
            <person name="Lage O.M."/>
            <person name="Pohl T."/>
            <person name="Merkel B.J."/>
            <person name="Hornburger P."/>
            <person name="Mueller R.-W."/>
            <person name="Bruemmer F."/>
            <person name="Labrenz M."/>
            <person name="Spormann A.M."/>
            <person name="Op den Camp H."/>
            <person name="Overmann J."/>
            <person name="Amann R."/>
            <person name="Jetten M.S.M."/>
            <person name="Mascher T."/>
            <person name="Medema M.H."/>
            <person name="Devos D.P."/>
            <person name="Kaster A.-K."/>
            <person name="Ovreas L."/>
            <person name="Rohde M."/>
            <person name="Galperin M.Y."/>
            <person name="Jogler C."/>
        </authorList>
    </citation>
    <scope>NUCLEOTIDE SEQUENCE [LARGE SCALE GENOMIC DNA]</scope>
    <source>
        <strain evidence="7 8">EC9</strain>
    </source>
</reference>
<feature type="domain" description="HTTM-like" evidence="6">
    <location>
        <begin position="24"/>
        <end position="307"/>
    </location>
</feature>
<evidence type="ECO:0000256" key="2">
    <source>
        <dbReference type="ARBA" id="ARBA00022692"/>
    </source>
</evidence>
<keyword evidence="3 5" id="KW-1133">Transmembrane helix</keyword>
<feature type="transmembrane region" description="Helical" evidence="5">
    <location>
        <begin position="237"/>
        <end position="263"/>
    </location>
</feature>
<keyword evidence="2 5" id="KW-0812">Transmembrane</keyword>
<evidence type="ECO:0000313" key="8">
    <source>
        <dbReference type="Proteomes" id="UP000319557"/>
    </source>
</evidence>
<evidence type="ECO:0000259" key="6">
    <source>
        <dbReference type="SMART" id="SM00752"/>
    </source>
</evidence>
<dbReference type="GO" id="GO:0012505">
    <property type="term" value="C:endomembrane system"/>
    <property type="evidence" value="ECO:0007669"/>
    <property type="project" value="UniProtKB-SubCell"/>
</dbReference>
<evidence type="ECO:0000256" key="3">
    <source>
        <dbReference type="ARBA" id="ARBA00022989"/>
    </source>
</evidence>
<dbReference type="AlphaFoldDB" id="A0A517M8H1"/>
<evidence type="ECO:0000256" key="4">
    <source>
        <dbReference type="ARBA" id="ARBA00023136"/>
    </source>
</evidence>
<dbReference type="Proteomes" id="UP000319557">
    <property type="component" value="Chromosome"/>
</dbReference>
<accession>A0A517M8H1</accession>
<organism evidence="7 8">
    <name type="scientific">Rosistilla ulvae</name>
    <dbReference type="NCBI Taxonomy" id="1930277"/>
    <lineage>
        <taxon>Bacteria</taxon>
        <taxon>Pseudomonadati</taxon>
        <taxon>Planctomycetota</taxon>
        <taxon>Planctomycetia</taxon>
        <taxon>Pirellulales</taxon>
        <taxon>Pirellulaceae</taxon>
        <taxon>Rosistilla</taxon>
    </lineage>
</organism>
<gene>
    <name evidence="7" type="ORF">EC9_53890</name>
</gene>
<dbReference type="EMBL" id="CP036261">
    <property type="protein sequence ID" value="QDS91169.1"/>
    <property type="molecule type" value="Genomic_DNA"/>
</dbReference>